<keyword evidence="2" id="KW-1185">Reference proteome</keyword>
<evidence type="ECO:0000313" key="2">
    <source>
        <dbReference type="Proteomes" id="UP001163321"/>
    </source>
</evidence>
<accession>A0ACC0WN73</accession>
<reference evidence="1 2" key="1">
    <citation type="journal article" date="2022" name="bioRxiv">
        <title>The genome of the oomycete Peronosclerospora sorghi, a cosmopolitan pathogen of maize and sorghum, is inflated with dispersed pseudogenes.</title>
        <authorList>
            <person name="Fletcher K."/>
            <person name="Martin F."/>
            <person name="Isakeit T."/>
            <person name="Cavanaugh K."/>
            <person name="Magill C."/>
            <person name="Michelmore R."/>
        </authorList>
    </citation>
    <scope>NUCLEOTIDE SEQUENCE [LARGE SCALE GENOMIC DNA]</scope>
    <source>
        <strain evidence="1">P6</strain>
    </source>
</reference>
<comment type="caution">
    <text evidence="1">The sequence shown here is derived from an EMBL/GenBank/DDBJ whole genome shotgun (WGS) entry which is preliminary data.</text>
</comment>
<dbReference type="Proteomes" id="UP001163321">
    <property type="component" value="Chromosome 12"/>
</dbReference>
<proteinExistence type="predicted"/>
<organism evidence="1 2">
    <name type="scientific">Peronosclerospora sorghi</name>
    <dbReference type="NCBI Taxonomy" id="230839"/>
    <lineage>
        <taxon>Eukaryota</taxon>
        <taxon>Sar</taxon>
        <taxon>Stramenopiles</taxon>
        <taxon>Oomycota</taxon>
        <taxon>Peronosporomycetes</taxon>
        <taxon>Peronosporales</taxon>
        <taxon>Peronosporaceae</taxon>
        <taxon>Peronosclerospora</taxon>
    </lineage>
</organism>
<gene>
    <name evidence="1" type="ORF">PsorP6_011830</name>
</gene>
<dbReference type="EMBL" id="CM047591">
    <property type="protein sequence ID" value="KAI9919176.1"/>
    <property type="molecule type" value="Genomic_DNA"/>
</dbReference>
<sequence length="298" mass="34806">MTKAVKRLQKSAIQCEHHNLSVRSMDDRINVPKPYHTPCGKPIDHEKNRSLYQDIESELRWKYVDFIEDIWEIIRHLEKYESASYSEDNGRERVLIRNLLPWETSAPASADRRELKAKQRVYGRRTQHRLVLTRQAGLLLPRLEKLAAKFKLNRFEQNVIVMLIGKTISPVVKNLIDGVDTSPVQRMDESVIINPILSIFCDTFQEQVAHRVLFYKSSRLLTRGLVKLHRGRWHSTAGDLVDQRVELDCRLLDWVVGWDTEMNELVEGSDLYTPKVQLDQVVLPKEHKNTILETVESY</sequence>
<protein>
    <submittedName>
        <fullName evidence="1">Uncharacterized protein</fullName>
    </submittedName>
</protein>
<evidence type="ECO:0000313" key="1">
    <source>
        <dbReference type="EMBL" id="KAI9919176.1"/>
    </source>
</evidence>
<name>A0ACC0WN73_9STRA</name>